<name>A0AAV8YX08_9CUCU</name>
<feature type="domain" description="FANCL UBC-like" evidence="2">
    <location>
        <begin position="241"/>
        <end position="338"/>
    </location>
</feature>
<dbReference type="Gene3D" id="3.10.110.20">
    <property type="entry name" value="RWD domain-like"/>
    <property type="match status" value="1"/>
</dbReference>
<dbReference type="CDD" id="cd23832">
    <property type="entry name" value="DRWD-C_FANCL"/>
    <property type="match status" value="1"/>
</dbReference>
<evidence type="ECO:0000313" key="4">
    <source>
        <dbReference type="Proteomes" id="UP001162162"/>
    </source>
</evidence>
<organism evidence="3 4">
    <name type="scientific">Aromia moschata</name>
    <dbReference type="NCBI Taxonomy" id="1265417"/>
    <lineage>
        <taxon>Eukaryota</taxon>
        <taxon>Metazoa</taxon>
        <taxon>Ecdysozoa</taxon>
        <taxon>Arthropoda</taxon>
        <taxon>Hexapoda</taxon>
        <taxon>Insecta</taxon>
        <taxon>Pterygota</taxon>
        <taxon>Neoptera</taxon>
        <taxon>Endopterygota</taxon>
        <taxon>Coleoptera</taxon>
        <taxon>Polyphaga</taxon>
        <taxon>Cucujiformia</taxon>
        <taxon>Chrysomeloidea</taxon>
        <taxon>Cerambycidae</taxon>
        <taxon>Cerambycinae</taxon>
        <taxon>Callichromatini</taxon>
        <taxon>Aromia</taxon>
    </lineage>
</organism>
<protein>
    <recommendedName>
        <fullName evidence="5">E3 ubiquitin-protein ligase FANCL</fullName>
    </recommendedName>
</protein>
<dbReference type="GO" id="GO:0036297">
    <property type="term" value="P:interstrand cross-link repair"/>
    <property type="evidence" value="ECO:0007669"/>
    <property type="project" value="InterPro"/>
</dbReference>
<dbReference type="InterPro" id="IPR026848">
    <property type="entry name" value="Fancl"/>
</dbReference>
<dbReference type="Gene3D" id="3.30.40.10">
    <property type="entry name" value="Zinc/RING finger domain, C3HC4 (zinc finger)"/>
    <property type="match status" value="1"/>
</dbReference>
<feature type="domain" description="FANCL C-terminal" evidence="1">
    <location>
        <begin position="354"/>
        <end position="414"/>
    </location>
</feature>
<reference evidence="3" key="1">
    <citation type="journal article" date="2023" name="Insect Mol. Biol.">
        <title>Genome sequencing provides insights into the evolution of gene families encoding plant cell wall-degrading enzymes in longhorned beetles.</title>
        <authorList>
            <person name="Shin N.R."/>
            <person name="Okamura Y."/>
            <person name="Kirsch R."/>
            <person name="Pauchet Y."/>
        </authorList>
    </citation>
    <scope>NUCLEOTIDE SEQUENCE</scope>
    <source>
        <strain evidence="3">AMC_N1</strain>
    </source>
</reference>
<proteinExistence type="predicted"/>
<comment type="caution">
    <text evidence="3">The sequence shown here is derived from an EMBL/GenBank/DDBJ whole genome shotgun (WGS) entry which is preliminary data.</text>
</comment>
<dbReference type="GO" id="GO:0061630">
    <property type="term" value="F:ubiquitin protein ligase activity"/>
    <property type="evidence" value="ECO:0007669"/>
    <property type="project" value="TreeGrafter"/>
</dbReference>
<dbReference type="Proteomes" id="UP001162162">
    <property type="component" value="Unassembled WGS sequence"/>
</dbReference>
<dbReference type="AlphaFoldDB" id="A0AAV8YX08"/>
<evidence type="ECO:0000259" key="2">
    <source>
        <dbReference type="Pfam" id="PF18891"/>
    </source>
</evidence>
<dbReference type="SMART" id="SM01197">
    <property type="entry name" value="FANCL_C"/>
    <property type="match status" value="1"/>
</dbReference>
<evidence type="ECO:0000259" key="1">
    <source>
        <dbReference type="Pfam" id="PF11793"/>
    </source>
</evidence>
<gene>
    <name evidence="3" type="ORF">NQ318_014970</name>
</gene>
<dbReference type="InterPro" id="IPR026850">
    <property type="entry name" value="FANCL_C"/>
</dbReference>
<dbReference type="PANTHER" id="PTHR13206">
    <property type="entry name" value="UBIQUITIN LIGASE PROTEIN PHF9 FANCONI ANEMIA GROUP L PROTEIN"/>
    <property type="match status" value="1"/>
</dbReference>
<dbReference type="GO" id="GO:0043240">
    <property type="term" value="C:Fanconi anaemia nuclear complex"/>
    <property type="evidence" value="ECO:0007669"/>
    <property type="project" value="InterPro"/>
</dbReference>
<evidence type="ECO:0000313" key="3">
    <source>
        <dbReference type="EMBL" id="KAJ8956239.1"/>
    </source>
</evidence>
<accession>A0AAV8YX08</accession>
<sequence>MERYLLVETSQEKRSESSLSTSVKNSCGGKAKENGWVSCEVVGCIEYILNIALTLVSGVAMDDLYLWLRYPLMIKYTEGNNTCYKGLINVNMASFTLVLCEKIIPFESEIHSIIASTHPKDMVTILDKIVKVISPKVPTSVSTNNCGIYRHVLREYSEFTGFYLNLKSSCLASDLSKIDIAATDEWNREHVVEVSVNHINEEGIFKITTDDLPQGRNAFKESSSLKGVMDQFLVAIEALQPFFNLMDVLDKNCWVVDPAEPKRRCTYRRINISENVSALITVDPYNVASIPDIKFLGPERLVSKYRNIVNENLEHWTSGEDVYLQLLNLLGLDNFPQKSINDRGCSDLLKENGDCSICFCLRLNGRLPEVVCKNTFCENYYHTECLYEWLVSVNARRFFDEVVGQCPNCEKNISCPAPR</sequence>
<dbReference type="Pfam" id="PF18891">
    <property type="entry name" value="FANCL_d3"/>
    <property type="match status" value="1"/>
</dbReference>
<dbReference type="InterPro" id="IPR013083">
    <property type="entry name" value="Znf_RING/FYVE/PHD"/>
</dbReference>
<dbReference type="PANTHER" id="PTHR13206:SF0">
    <property type="entry name" value="E3 UBIQUITIN-PROTEIN LIGASE FANCL"/>
    <property type="match status" value="1"/>
</dbReference>
<dbReference type="SUPFAM" id="SSF57850">
    <property type="entry name" value="RING/U-box"/>
    <property type="match status" value="1"/>
</dbReference>
<evidence type="ECO:0008006" key="5">
    <source>
        <dbReference type="Google" id="ProtNLM"/>
    </source>
</evidence>
<dbReference type="Pfam" id="PF11793">
    <property type="entry name" value="FANCL_C"/>
    <property type="match status" value="1"/>
</dbReference>
<dbReference type="EMBL" id="JAPWTK010000031">
    <property type="protein sequence ID" value="KAJ8956239.1"/>
    <property type="molecule type" value="Genomic_DNA"/>
</dbReference>
<keyword evidence="4" id="KW-1185">Reference proteome</keyword>
<dbReference type="InterPro" id="IPR044037">
    <property type="entry name" value="FANCL_d3"/>
</dbReference>
<dbReference type="GO" id="GO:0006513">
    <property type="term" value="P:protein monoubiquitination"/>
    <property type="evidence" value="ECO:0007669"/>
    <property type="project" value="TreeGrafter"/>
</dbReference>
<dbReference type="InterPro" id="IPR043003">
    <property type="entry name" value="FANCL_d3_sf"/>
</dbReference>